<proteinExistence type="predicted"/>
<name>A0A1V0N3I4_9ARCH</name>
<keyword evidence="1" id="KW-1133">Transmembrane helix</keyword>
<dbReference type="EMBL" id="CP015363">
    <property type="protein sequence ID" value="ARD84720.1"/>
    <property type="molecule type" value="Genomic_DNA"/>
</dbReference>
<reference evidence="2 3" key="1">
    <citation type="submission" date="2011-10" db="EMBL/GenBank/DDBJ databases">
        <title>Metabolic and evolutionary patterns in the extreme acidophile Ferroplasma acidiphilum.</title>
        <authorList>
            <person name="Golyshina O.V."/>
            <person name="Kozyavkin S.A."/>
            <person name="Tatusov R.L."/>
            <person name="Slesarev A.I."/>
            <person name="Golyshin P.N."/>
        </authorList>
    </citation>
    <scope>NUCLEOTIDE SEQUENCE [LARGE SCALE GENOMIC DNA]</scope>
    <source>
        <strain evidence="3">Y</strain>
    </source>
</reference>
<dbReference type="KEGG" id="fai:FAD_0820"/>
<dbReference type="Proteomes" id="UP000192050">
    <property type="component" value="Chromosome"/>
</dbReference>
<dbReference type="AlphaFoldDB" id="A0A1V0N3I4"/>
<feature type="transmembrane region" description="Helical" evidence="1">
    <location>
        <begin position="22"/>
        <end position="42"/>
    </location>
</feature>
<keyword evidence="3" id="KW-1185">Reference proteome</keyword>
<accession>A0A1V0N3I4</accession>
<protein>
    <submittedName>
        <fullName evidence="2">Uncharacterized protein</fullName>
    </submittedName>
</protein>
<evidence type="ECO:0000256" key="1">
    <source>
        <dbReference type="SAM" id="Phobius"/>
    </source>
</evidence>
<gene>
    <name evidence="2" type="ORF">FAD_0820</name>
</gene>
<sequence length="48" mass="5816">MYIKIFLSSFPDDYEISNCRDLPYLVVYFIKYAIVAIFNFSIGKWRRV</sequence>
<keyword evidence="1" id="KW-0472">Membrane</keyword>
<keyword evidence="1" id="KW-0812">Transmembrane</keyword>
<evidence type="ECO:0000313" key="3">
    <source>
        <dbReference type="Proteomes" id="UP000192050"/>
    </source>
</evidence>
<evidence type="ECO:0000313" key="2">
    <source>
        <dbReference type="EMBL" id="ARD84720.1"/>
    </source>
</evidence>
<organism evidence="2 3">
    <name type="scientific">Ferroplasma acidiphilum</name>
    <dbReference type="NCBI Taxonomy" id="74969"/>
    <lineage>
        <taxon>Archaea</taxon>
        <taxon>Methanobacteriati</taxon>
        <taxon>Thermoplasmatota</taxon>
        <taxon>Thermoplasmata</taxon>
        <taxon>Thermoplasmatales</taxon>
        <taxon>Ferroplasmaceae</taxon>
        <taxon>Ferroplasma</taxon>
    </lineage>
</organism>